<dbReference type="AlphaFoldDB" id="A0A9X1UBS6"/>
<dbReference type="RefSeq" id="WP_237872826.1">
    <property type="nucleotide sequence ID" value="NZ_JAKLTY010000029.1"/>
</dbReference>
<reference evidence="1" key="1">
    <citation type="submission" date="2022-01" db="EMBL/GenBank/DDBJ databases">
        <title>Genome sequnece data of strain Bradyrhizobium sp. nov.</title>
        <authorList>
            <person name="Zhang J."/>
        </authorList>
    </citation>
    <scope>NUCLEOTIDE SEQUENCE</scope>
    <source>
        <strain evidence="2">WYCCWR 12774</strain>
        <strain evidence="1">WYCCWR 13023</strain>
    </source>
</reference>
<dbReference type="Proteomes" id="UP001139054">
    <property type="component" value="Unassembled WGS sequence"/>
</dbReference>
<comment type="caution">
    <text evidence="1">The sequence shown here is derived from an EMBL/GenBank/DDBJ whole genome shotgun (WGS) entry which is preliminary data.</text>
</comment>
<dbReference type="Proteomes" id="UP001139012">
    <property type="component" value="Unassembled WGS sequence"/>
</dbReference>
<proteinExistence type="predicted"/>
<evidence type="ECO:0000313" key="2">
    <source>
        <dbReference type="EMBL" id="MCG2671361.1"/>
    </source>
</evidence>
<dbReference type="EMBL" id="JAKLUA010000013">
    <property type="protein sequence ID" value="MCG2671361.1"/>
    <property type="molecule type" value="Genomic_DNA"/>
</dbReference>
<dbReference type="EMBL" id="JAKLTY010000029">
    <property type="protein sequence ID" value="MCG2631501.1"/>
    <property type="molecule type" value="Genomic_DNA"/>
</dbReference>
<gene>
    <name evidence="2" type="ORF">L6637_30850</name>
    <name evidence="1" type="ORF">L6654_33220</name>
</gene>
<evidence type="ECO:0000313" key="3">
    <source>
        <dbReference type="Proteomes" id="UP001139012"/>
    </source>
</evidence>
<sequence length="104" mass="11750">MPQIWMTYDELATFCECSSSEARLRAIHLSLDRRRSRDGATRVKLDLALTAKFFASVRELDFDLDSAIEALQAAHRQMAELLAPNEVNGRRGVALSPRTVLKRC</sequence>
<organism evidence="1 4">
    <name type="scientific">Bradyrhizobium zhengyangense</name>
    <dbReference type="NCBI Taxonomy" id="2911009"/>
    <lineage>
        <taxon>Bacteria</taxon>
        <taxon>Pseudomonadati</taxon>
        <taxon>Pseudomonadota</taxon>
        <taxon>Alphaproteobacteria</taxon>
        <taxon>Hyphomicrobiales</taxon>
        <taxon>Nitrobacteraceae</taxon>
        <taxon>Bradyrhizobium</taxon>
    </lineage>
</organism>
<evidence type="ECO:0000313" key="1">
    <source>
        <dbReference type="EMBL" id="MCG2631501.1"/>
    </source>
</evidence>
<evidence type="ECO:0000313" key="4">
    <source>
        <dbReference type="Proteomes" id="UP001139054"/>
    </source>
</evidence>
<keyword evidence="3" id="KW-1185">Reference proteome</keyword>
<protein>
    <submittedName>
        <fullName evidence="1">Uncharacterized protein</fullName>
    </submittedName>
</protein>
<accession>A0A9X1UBS6</accession>
<name>A0A9X1UBS6_9BRAD</name>